<dbReference type="InterPro" id="IPR042096">
    <property type="entry name" value="Dihydro-acid_dehy_C"/>
</dbReference>
<comment type="cofactor">
    <cofactor evidence="15">
        <name>[2Fe-2S] cluster</name>
        <dbReference type="ChEBI" id="CHEBI:190135"/>
    </cofactor>
</comment>
<dbReference type="Pfam" id="PF24877">
    <property type="entry name" value="ILV_EDD_C"/>
    <property type="match status" value="1"/>
</dbReference>
<dbReference type="OrthoDB" id="3851628at2759"/>
<dbReference type="HAMAP" id="MF_00012">
    <property type="entry name" value="IlvD"/>
    <property type="match status" value="1"/>
</dbReference>
<dbReference type="GO" id="GO:0009099">
    <property type="term" value="P:L-valine biosynthetic process"/>
    <property type="evidence" value="ECO:0007669"/>
    <property type="project" value="UniProtKB-UniPathway"/>
</dbReference>
<dbReference type="KEGG" id="ure:UREG_06230"/>
<dbReference type="InterPro" id="IPR037237">
    <property type="entry name" value="IlvD/EDD_N"/>
</dbReference>
<dbReference type="UniPathway" id="UPA00047">
    <property type="reaction ID" value="UER00057"/>
</dbReference>
<evidence type="ECO:0000256" key="14">
    <source>
        <dbReference type="ARBA" id="ARBA00029490"/>
    </source>
</evidence>
<dbReference type="PANTHER" id="PTHR21000">
    <property type="entry name" value="DIHYDROXY-ACID DEHYDRATASE DAD"/>
    <property type="match status" value="1"/>
</dbReference>
<dbReference type="VEuPathDB" id="FungiDB:UREG_06230"/>
<dbReference type="InterPro" id="IPR056740">
    <property type="entry name" value="ILV_EDD_C"/>
</dbReference>
<evidence type="ECO:0000256" key="6">
    <source>
        <dbReference type="ARBA" id="ARBA00022842"/>
    </source>
</evidence>
<comment type="catalytic activity">
    <reaction evidence="16">
        <text>(2R,3R)-2,3-dihydroxy-3-methylpentanoate = (S)-3-methyl-2-oxopentanoate + H2O</text>
        <dbReference type="Rhea" id="RHEA:27694"/>
        <dbReference type="ChEBI" id="CHEBI:15377"/>
        <dbReference type="ChEBI" id="CHEBI:35146"/>
        <dbReference type="ChEBI" id="CHEBI:49258"/>
        <dbReference type="EC" id="4.2.1.9"/>
    </reaction>
    <physiologicalReaction direction="left-to-right" evidence="16">
        <dbReference type="Rhea" id="RHEA:27695"/>
    </physiologicalReaction>
</comment>
<evidence type="ECO:0000256" key="9">
    <source>
        <dbReference type="ARBA" id="ARBA00023239"/>
    </source>
</evidence>
<dbReference type="PANTHER" id="PTHR21000:SF5">
    <property type="entry name" value="DIHYDROXY-ACID DEHYDRATASE, MITOCHONDRIAL"/>
    <property type="match status" value="1"/>
</dbReference>
<evidence type="ECO:0000256" key="12">
    <source>
        <dbReference type="ARBA" id="ARBA00029436"/>
    </source>
</evidence>
<evidence type="ECO:0000313" key="20">
    <source>
        <dbReference type="EMBL" id="EEP81365.1"/>
    </source>
</evidence>
<evidence type="ECO:0000256" key="10">
    <source>
        <dbReference type="ARBA" id="ARBA00023304"/>
    </source>
</evidence>
<evidence type="ECO:0000256" key="1">
    <source>
        <dbReference type="ARBA" id="ARBA00001946"/>
    </source>
</evidence>
<dbReference type="FunCoup" id="C4JX57">
    <property type="interactions" value="380"/>
</dbReference>
<proteinExistence type="inferred from homology"/>
<dbReference type="GO" id="GO:0051537">
    <property type="term" value="F:2 iron, 2 sulfur cluster binding"/>
    <property type="evidence" value="ECO:0007669"/>
    <property type="project" value="UniProtKB-KW"/>
</dbReference>
<dbReference type="GeneID" id="8441907"/>
<gene>
    <name evidence="20" type="ORF">UREG_06230</name>
</gene>
<protein>
    <recommendedName>
        <fullName evidence="14">dihydroxy-acid dehydratase</fullName>
        <ecNumber evidence="14">4.2.1.9</ecNumber>
    </recommendedName>
</protein>
<dbReference type="InterPro" id="IPR000581">
    <property type="entry name" value="ILV_EDD_N"/>
</dbReference>
<evidence type="ECO:0000256" key="16">
    <source>
        <dbReference type="ARBA" id="ARBA00052865"/>
    </source>
</evidence>
<evidence type="ECO:0000256" key="2">
    <source>
        <dbReference type="ARBA" id="ARBA00006486"/>
    </source>
</evidence>
<dbReference type="PROSITE" id="PS00886">
    <property type="entry name" value="ILVD_EDD_1"/>
    <property type="match status" value="1"/>
</dbReference>
<dbReference type="GO" id="GO:0046872">
    <property type="term" value="F:metal ion binding"/>
    <property type="evidence" value="ECO:0007669"/>
    <property type="project" value="UniProtKB-KW"/>
</dbReference>
<dbReference type="EC" id="4.2.1.9" evidence="14"/>
<evidence type="ECO:0000256" key="3">
    <source>
        <dbReference type="ARBA" id="ARBA00022605"/>
    </source>
</evidence>
<keyword evidence="5" id="KW-0479">Metal-binding</keyword>
<feature type="domain" description="Dihydroxy-acid/6-phosphogluconate dehydratase N-terminal" evidence="18">
    <location>
        <begin position="76"/>
        <end position="396"/>
    </location>
</feature>
<comment type="pathway">
    <text evidence="13">Amino-acid biosynthesis; L-isoleucine biosynthesis; L-isoleucine from 2-oxobutanoate: step 3/4.</text>
</comment>
<dbReference type="InterPro" id="IPR020558">
    <property type="entry name" value="DiOHA_6PGluconate_deHydtase_CS"/>
</dbReference>
<comment type="similarity">
    <text evidence="2">Belongs to the IlvD/Edd family.</text>
</comment>
<keyword evidence="4" id="KW-0001">2Fe-2S</keyword>
<evidence type="ECO:0000256" key="5">
    <source>
        <dbReference type="ARBA" id="ARBA00022723"/>
    </source>
</evidence>
<sequence length="612" mass="65388">MLKLRPRGFMPSRQWFNSFSYRTFSARPSSQKSSSNTSKPQKPLNEVSSHITQPISQGASQAMLYATGLSTEDMSKAQVGISSVWYNGNPCNMHLLDLSNVVREGVQKAGLIGYQFNTIGVSDGISMGTKGMRYSLQSRDLIADSIETVMGGQWYDANIGIPGCDKNMPGVIMAMGRVNRPSLMVYGGTIRPGCAATQNNADIDIVSAFQAYGQFLTGEITEEQRFDIIRHACPGGGACGGMYTANTMASAIEVMGMTLPGSSSNPAESKAKKLECLAAGEAVKKLLVEDIRPSDILTRKAFENAMILVNITGGSTNAVLHLIAMADSVGIKLTIDDFQAVSDRTPFLADLKPSGKYVMADLHSIGGTPSLIKFLLKEGILDGSGMTVTGQTLAKNVENVPDFPSDQQIIRPLSNPIKKTGHIQILRGSLAPEGSVGKITGKEGMRFKGKARVYDDEDDFIASLEKNEIKKEDKTVVVIRYTGPKGGPGMPEMLKPSSALMGAGLGSSVALITDGRFSGGSHGFLIGHIVPEAAVGGPIALVEDGDVITIDAEQRVLDLEVGEDVLAQRRQKWQEKQERGLGRPTGLTMRGTLGKYARAVTDASHGCITDSV</sequence>
<evidence type="ECO:0000313" key="21">
    <source>
        <dbReference type="Proteomes" id="UP000002058"/>
    </source>
</evidence>
<dbReference type="FunFam" id="3.50.30.80:FF:000001">
    <property type="entry name" value="Dihydroxy-acid dehydratase"/>
    <property type="match status" value="1"/>
</dbReference>
<keyword evidence="3" id="KW-0028">Amino-acid biosynthesis</keyword>
<dbReference type="InterPro" id="IPR004404">
    <property type="entry name" value="DihydroxyA_deHydtase"/>
</dbReference>
<dbReference type="NCBIfam" id="TIGR00110">
    <property type="entry name" value="ilvD"/>
    <property type="match status" value="1"/>
</dbReference>
<dbReference type="EMBL" id="CH476618">
    <property type="protein sequence ID" value="EEP81365.1"/>
    <property type="molecule type" value="Genomic_DNA"/>
</dbReference>
<dbReference type="eggNOG" id="KOG2448">
    <property type="taxonomic scope" value="Eukaryota"/>
</dbReference>
<evidence type="ECO:0000256" key="11">
    <source>
        <dbReference type="ARBA" id="ARBA00029304"/>
    </source>
</evidence>
<keyword evidence="10" id="KW-0100">Branched-chain amino acid biosynthesis</keyword>
<dbReference type="Pfam" id="PF00920">
    <property type="entry name" value="ILVD_EDD_N"/>
    <property type="match status" value="1"/>
</dbReference>
<evidence type="ECO:0000256" key="15">
    <source>
        <dbReference type="ARBA" id="ARBA00034078"/>
    </source>
</evidence>
<comment type="cofactor">
    <cofactor evidence="1">
        <name>Mg(2+)</name>
        <dbReference type="ChEBI" id="CHEBI:18420"/>
    </cofactor>
</comment>
<keyword evidence="7" id="KW-0408">Iron</keyword>
<dbReference type="GO" id="GO:0009097">
    <property type="term" value="P:isoleucine biosynthetic process"/>
    <property type="evidence" value="ECO:0007669"/>
    <property type="project" value="UniProtKB-UniPathway"/>
</dbReference>
<dbReference type="InParanoid" id="C4JX57"/>
<dbReference type="RefSeq" id="XP_002583263.1">
    <property type="nucleotide sequence ID" value="XM_002583217.1"/>
</dbReference>
<dbReference type="HOGENOM" id="CLU_014271_4_2_1"/>
<dbReference type="Gene3D" id="3.50.30.80">
    <property type="entry name" value="IlvD/EDD C-terminal domain-like"/>
    <property type="match status" value="1"/>
</dbReference>
<evidence type="ECO:0000259" key="18">
    <source>
        <dbReference type="Pfam" id="PF00920"/>
    </source>
</evidence>
<evidence type="ECO:0000256" key="8">
    <source>
        <dbReference type="ARBA" id="ARBA00023014"/>
    </source>
</evidence>
<evidence type="ECO:0000256" key="7">
    <source>
        <dbReference type="ARBA" id="ARBA00023004"/>
    </source>
</evidence>
<reference evidence="21" key="1">
    <citation type="journal article" date="2009" name="Genome Res.">
        <title>Comparative genomic analyses of the human fungal pathogens Coccidioides and their relatives.</title>
        <authorList>
            <person name="Sharpton T.J."/>
            <person name="Stajich J.E."/>
            <person name="Rounsley S.D."/>
            <person name="Gardner M.J."/>
            <person name="Wortman J.R."/>
            <person name="Jordar V.S."/>
            <person name="Maiti R."/>
            <person name="Kodira C.D."/>
            <person name="Neafsey D.E."/>
            <person name="Zeng Q."/>
            <person name="Hung C.-Y."/>
            <person name="McMahan C."/>
            <person name="Muszewska A."/>
            <person name="Grynberg M."/>
            <person name="Mandel M.A."/>
            <person name="Kellner E.M."/>
            <person name="Barker B.M."/>
            <person name="Galgiani J.N."/>
            <person name="Orbach M.J."/>
            <person name="Kirkland T.N."/>
            <person name="Cole G.T."/>
            <person name="Henn M.R."/>
            <person name="Birren B.W."/>
            <person name="Taylor J.W."/>
        </authorList>
    </citation>
    <scope>NUCLEOTIDE SEQUENCE [LARGE SCALE GENOMIC DNA]</scope>
    <source>
        <strain evidence="21">UAMH 1704</strain>
    </source>
</reference>
<feature type="compositionally biased region" description="Low complexity" evidence="17">
    <location>
        <begin position="28"/>
        <end position="43"/>
    </location>
</feature>
<evidence type="ECO:0000259" key="19">
    <source>
        <dbReference type="Pfam" id="PF24877"/>
    </source>
</evidence>
<dbReference type="STRING" id="336963.C4JX57"/>
<dbReference type="PROSITE" id="PS00887">
    <property type="entry name" value="ILVD_EDD_2"/>
    <property type="match status" value="1"/>
</dbReference>
<dbReference type="SUPFAM" id="SSF143975">
    <property type="entry name" value="IlvD/EDD N-terminal domain-like"/>
    <property type="match status" value="1"/>
</dbReference>
<comment type="pathway">
    <text evidence="12">Amino-acid biosynthesis; L-valine biosynthesis; L-valine from pyruvate: step 3/4.</text>
</comment>
<dbReference type="InterPro" id="IPR050165">
    <property type="entry name" value="DHAD_IlvD/Edd"/>
</dbReference>
<dbReference type="UniPathway" id="UPA00049">
    <property type="reaction ID" value="UER00061"/>
</dbReference>
<dbReference type="SUPFAM" id="SSF52016">
    <property type="entry name" value="LeuD/IlvD-like"/>
    <property type="match status" value="1"/>
</dbReference>
<organism evidence="20 21">
    <name type="scientific">Uncinocarpus reesii (strain UAMH 1704)</name>
    <dbReference type="NCBI Taxonomy" id="336963"/>
    <lineage>
        <taxon>Eukaryota</taxon>
        <taxon>Fungi</taxon>
        <taxon>Dikarya</taxon>
        <taxon>Ascomycota</taxon>
        <taxon>Pezizomycotina</taxon>
        <taxon>Eurotiomycetes</taxon>
        <taxon>Eurotiomycetidae</taxon>
        <taxon>Onygenales</taxon>
        <taxon>Onygenaceae</taxon>
        <taxon>Uncinocarpus</taxon>
    </lineage>
</organism>
<keyword evidence="21" id="KW-1185">Reference proteome</keyword>
<keyword evidence="8" id="KW-0411">Iron-sulfur</keyword>
<dbReference type="AlphaFoldDB" id="C4JX57"/>
<dbReference type="Proteomes" id="UP000002058">
    <property type="component" value="Unassembled WGS sequence"/>
</dbReference>
<dbReference type="NCBIfam" id="NF002068">
    <property type="entry name" value="PRK00911.1"/>
    <property type="match status" value="1"/>
</dbReference>
<dbReference type="OMA" id="STQGRNM"/>
<feature type="region of interest" description="Disordered" evidence="17">
    <location>
        <begin position="26"/>
        <end position="47"/>
    </location>
</feature>
<accession>C4JX57</accession>
<keyword evidence="9" id="KW-0456">Lyase</keyword>
<dbReference type="GO" id="GO:0004160">
    <property type="term" value="F:dihydroxy-acid dehydratase activity"/>
    <property type="evidence" value="ECO:0007669"/>
    <property type="project" value="UniProtKB-EC"/>
</dbReference>
<evidence type="ECO:0000256" key="4">
    <source>
        <dbReference type="ARBA" id="ARBA00022714"/>
    </source>
</evidence>
<feature type="domain" description="Dihydroxy-acid/6-phosphogluconate dehydratase C-terminal" evidence="19">
    <location>
        <begin position="408"/>
        <end position="607"/>
    </location>
</feature>
<comment type="catalytic activity">
    <reaction evidence="11">
        <text>(2R)-2,3-dihydroxy-3-methylbutanoate = 3-methyl-2-oxobutanoate + H2O</text>
        <dbReference type="Rhea" id="RHEA:24809"/>
        <dbReference type="ChEBI" id="CHEBI:11851"/>
        <dbReference type="ChEBI" id="CHEBI:15377"/>
        <dbReference type="ChEBI" id="CHEBI:49072"/>
        <dbReference type="EC" id="4.2.1.9"/>
    </reaction>
    <physiologicalReaction direction="left-to-right" evidence="11">
        <dbReference type="Rhea" id="RHEA:24810"/>
    </physiologicalReaction>
</comment>
<evidence type="ECO:0000256" key="13">
    <source>
        <dbReference type="ARBA" id="ARBA00029437"/>
    </source>
</evidence>
<keyword evidence="6" id="KW-0460">Magnesium</keyword>
<name>C4JX57_UNCRE</name>
<evidence type="ECO:0000256" key="17">
    <source>
        <dbReference type="SAM" id="MobiDB-lite"/>
    </source>
</evidence>
<dbReference type="GO" id="GO:0005739">
    <property type="term" value="C:mitochondrion"/>
    <property type="evidence" value="ECO:0007669"/>
    <property type="project" value="TreeGrafter"/>
</dbReference>